<dbReference type="GO" id="GO:0003908">
    <property type="term" value="F:methylated-DNA-[protein]-cysteine S-methyltransferase activity"/>
    <property type="evidence" value="ECO:0007669"/>
    <property type="project" value="UniProtKB-EC"/>
</dbReference>
<dbReference type="InterPro" id="IPR014048">
    <property type="entry name" value="MethylDNA_cys_MeTrfase_DNA-bd"/>
</dbReference>
<dbReference type="GO" id="GO:0006281">
    <property type="term" value="P:DNA repair"/>
    <property type="evidence" value="ECO:0007669"/>
    <property type="project" value="UniProtKB-KW"/>
</dbReference>
<sequence length="173" mass="18273">MDTICKLSSPLGPLCLASDGSALTGLWLEGQKYFGSTLTGREETAALPVFDRARDWLEVYFSGQVPGSLPPLAPRGSAFRQEVWKLLLEIPQGETVTYGALAQRLQSRGTAASARSVGGAVGHNPISILIPCHRVVGGGGSLTGYAGGLGNKMRLLELEGVDLKGFYLPKEGE</sequence>
<feature type="domain" description="Methylguanine DNA methyltransferase ribonuclease-like" evidence="11">
    <location>
        <begin position="7"/>
        <end position="64"/>
    </location>
</feature>
<evidence type="ECO:0000256" key="2">
    <source>
        <dbReference type="ARBA" id="ARBA00008711"/>
    </source>
</evidence>
<dbReference type="SUPFAM" id="SSF46767">
    <property type="entry name" value="Methylated DNA-protein cysteine methyltransferase, C-terminal domain"/>
    <property type="match status" value="1"/>
</dbReference>
<dbReference type="EC" id="2.1.1.63" evidence="3"/>
<dbReference type="HAMAP" id="MF_00772">
    <property type="entry name" value="OGT"/>
    <property type="match status" value="1"/>
</dbReference>
<dbReference type="Pfam" id="PF01035">
    <property type="entry name" value="DNA_binding_1"/>
    <property type="match status" value="1"/>
</dbReference>
<keyword evidence="6 12" id="KW-0808">Transferase</keyword>
<dbReference type="CDD" id="cd06445">
    <property type="entry name" value="ATase"/>
    <property type="match status" value="1"/>
</dbReference>
<comment type="catalytic activity">
    <reaction evidence="1">
        <text>a 4-O-methyl-thymidine in DNA + L-cysteinyl-[protein] = a thymidine in DNA + S-methyl-L-cysteinyl-[protein]</text>
        <dbReference type="Rhea" id="RHEA:53428"/>
        <dbReference type="Rhea" id="RHEA-COMP:10131"/>
        <dbReference type="Rhea" id="RHEA-COMP:10132"/>
        <dbReference type="Rhea" id="RHEA-COMP:13555"/>
        <dbReference type="Rhea" id="RHEA-COMP:13556"/>
        <dbReference type="ChEBI" id="CHEBI:29950"/>
        <dbReference type="ChEBI" id="CHEBI:82612"/>
        <dbReference type="ChEBI" id="CHEBI:137386"/>
        <dbReference type="ChEBI" id="CHEBI:137387"/>
        <dbReference type="EC" id="2.1.1.63"/>
    </reaction>
</comment>
<organism evidence="12">
    <name type="scientific">bioreactor metagenome</name>
    <dbReference type="NCBI Taxonomy" id="1076179"/>
    <lineage>
        <taxon>unclassified sequences</taxon>
        <taxon>metagenomes</taxon>
        <taxon>ecological metagenomes</taxon>
    </lineage>
</organism>
<feature type="domain" description="Methylated-DNA-[protein]-cysteine S-methyltransferase DNA binding" evidence="10">
    <location>
        <begin position="78"/>
        <end position="161"/>
    </location>
</feature>
<dbReference type="PANTHER" id="PTHR10815">
    <property type="entry name" value="METHYLATED-DNA--PROTEIN-CYSTEINE METHYLTRANSFERASE"/>
    <property type="match status" value="1"/>
</dbReference>
<evidence type="ECO:0000256" key="4">
    <source>
        <dbReference type="ARBA" id="ARBA00022490"/>
    </source>
</evidence>
<dbReference type="AlphaFoldDB" id="A0A645AWJ6"/>
<dbReference type="NCBIfam" id="TIGR00589">
    <property type="entry name" value="ogt"/>
    <property type="match status" value="1"/>
</dbReference>
<dbReference type="FunFam" id="1.10.10.10:FF:000214">
    <property type="entry name" value="Methylated-DNA--protein-cysteine methyltransferase"/>
    <property type="match status" value="1"/>
</dbReference>
<comment type="catalytic activity">
    <reaction evidence="9">
        <text>a 6-O-methyl-2'-deoxyguanosine in DNA + L-cysteinyl-[protein] = S-methyl-L-cysteinyl-[protein] + a 2'-deoxyguanosine in DNA</text>
        <dbReference type="Rhea" id="RHEA:24000"/>
        <dbReference type="Rhea" id="RHEA-COMP:10131"/>
        <dbReference type="Rhea" id="RHEA-COMP:10132"/>
        <dbReference type="Rhea" id="RHEA-COMP:11367"/>
        <dbReference type="Rhea" id="RHEA-COMP:11368"/>
        <dbReference type="ChEBI" id="CHEBI:29950"/>
        <dbReference type="ChEBI" id="CHEBI:82612"/>
        <dbReference type="ChEBI" id="CHEBI:85445"/>
        <dbReference type="ChEBI" id="CHEBI:85448"/>
        <dbReference type="EC" id="2.1.1.63"/>
    </reaction>
</comment>
<evidence type="ECO:0000256" key="6">
    <source>
        <dbReference type="ARBA" id="ARBA00022679"/>
    </source>
</evidence>
<evidence type="ECO:0000256" key="1">
    <source>
        <dbReference type="ARBA" id="ARBA00001286"/>
    </source>
</evidence>
<reference evidence="12" key="1">
    <citation type="submission" date="2019-08" db="EMBL/GenBank/DDBJ databases">
        <authorList>
            <person name="Kucharzyk K."/>
            <person name="Murdoch R.W."/>
            <person name="Higgins S."/>
            <person name="Loffler F."/>
        </authorList>
    </citation>
    <scope>NUCLEOTIDE SEQUENCE</scope>
</reference>
<keyword evidence="7" id="KW-0227">DNA damage</keyword>
<dbReference type="InterPro" id="IPR023546">
    <property type="entry name" value="MGMT"/>
</dbReference>
<dbReference type="PANTHER" id="PTHR10815:SF5">
    <property type="entry name" value="METHYLATED-DNA--PROTEIN-CYSTEINE METHYLTRANSFERASE"/>
    <property type="match status" value="1"/>
</dbReference>
<dbReference type="EMBL" id="VSSQ01016114">
    <property type="protein sequence ID" value="MPM57148.1"/>
    <property type="molecule type" value="Genomic_DNA"/>
</dbReference>
<keyword evidence="4" id="KW-0963">Cytoplasm</keyword>
<keyword evidence="8" id="KW-0234">DNA repair</keyword>
<evidence type="ECO:0000256" key="8">
    <source>
        <dbReference type="ARBA" id="ARBA00023204"/>
    </source>
</evidence>
<dbReference type="InterPro" id="IPR001497">
    <property type="entry name" value="MethylDNA_cys_MeTrfase_AS"/>
</dbReference>
<dbReference type="Pfam" id="PF02870">
    <property type="entry name" value="Methyltransf_1N"/>
    <property type="match status" value="1"/>
</dbReference>
<dbReference type="InterPro" id="IPR036388">
    <property type="entry name" value="WH-like_DNA-bd_sf"/>
</dbReference>
<dbReference type="Gene3D" id="1.10.10.10">
    <property type="entry name" value="Winged helix-like DNA-binding domain superfamily/Winged helix DNA-binding domain"/>
    <property type="match status" value="1"/>
</dbReference>
<gene>
    <name evidence="12" type="primary">ogt_35</name>
    <name evidence="12" type="ORF">SDC9_103969</name>
</gene>
<dbReference type="GO" id="GO:0032259">
    <property type="term" value="P:methylation"/>
    <property type="evidence" value="ECO:0007669"/>
    <property type="project" value="UniProtKB-KW"/>
</dbReference>
<dbReference type="InterPro" id="IPR036217">
    <property type="entry name" value="MethylDNA_cys_MeTrfase_DNAb"/>
</dbReference>
<evidence type="ECO:0000256" key="9">
    <source>
        <dbReference type="ARBA" id="ARBA00049348"/>
    </source>
</evidence>
<evidence type="ECO:0000313" key="12">
    <source>
        <dbReference type="EMBL" id="MPM57148.1"/>
    </source>
</evidence>
<name>A0A645AWJ6_9ZZZZ</name>
<keyword evidence="5 12" id="KW-0489">Methyltransferase</keyword>
<evidence type="ECO:0000259" key="11">
    <source>
        <dbReference type="Pfam" id="PF02870"/>
    </source>
</evidence>
<dbReference type="PROSITE" id="PS00374">
    <property type="entry name" value="MGMT"/>
    <property type="match status" value="1"/>
</dbReference>
<evidence type="ECO:0000256" key="7">
    <source>
        <dbReference type="ARBA" id="ARBA00022763"/>
    </source>
</evidence>
<comment type="similarity">
    <text evidence="2">Belongs to the MGMT family.</text>
</comment>
<proteinExistence type="inferred from homology"/>
<dbReference type="InterPro" id="IPR008332">
    <property type="entry name" value="MethylG_MeTrfase_N"/>
</dbReference>
<protein>
    <recommendedName>
        <fullName evidence="3">methylated-DNA--[protein]-cysteine S-methyltransferase</fullName>
        <ecNumber evidence="3">2.1.1.63</ecNumber>
    </recommendedName>
</protein>
<dbReference type="Gene3D" id="3.30.160.70">
    <property type="entry name" value="Methylated DNA-protein cysteine methyltransferase domain"/>
    <property type="match status" value="1"/>
</dbReference>
<dbReference type="InterPro" id="IPR036631">
    <property type="entry name" value="MGMT_N_sf"/>
</dbReference>
<comment type="caution">
    <text evidence="12">The sequence shown here is derived from an EMBL/GenBank/DDBJ whole genome shotgun (WGS) entry which is preliminary data.</text>
</comment>
<accession>A0A645AWJ6</accession>
<evidence type="ECO:0000259" key="10">
    <source>
        <dbReference type="Pfam" id="PF01035"/>
    </source>
</evidence>
<evidence type="ECO:0000256" key="3">
    <source>
        <dbReference type="ARBA" id="ARBA00011918"/>
    </source>
</evidence>
<evidence type="ECO:0000256" key="5">
    <source>
        <dbReference type="ARBA" id="ARBA00022603"/>
    </source>
</evidence>
<dbReference type="SUPFAM" id="SSF53155">
    <property type="entry name" value="Methylated DNA-protein cysteine methyltransferase domain"/>
    <property type="match status" value="1"/>
</dbReference>